<dbReference type="GO" id="GO:2001238">
    <property type="term" value="P:positive regulation of extrinsic apoptotic signaling pathway"/>
    <property type="evidence" value="ECO:0000318"/>
    <property type="project" value="GO_Central"/>
</dbReference>
<dbReference type="Ensembl" id="ENSLOCT00000010843.1">
    <property type="protein sequence ID" value="ENSLOCP00000010827.1"/>
    <property type="gene ID" value="ENSLOCG00000008892.1"/>
</dbReference>
<dbReference type="GO" id="GO:0005125">
    <property type="term" value="F:cytokine activity"/>
    <property type="evidence" value="ECO:0000318"/>
    <property type="project" value="GO_Central"/>
</dbReference>
<dbReference type="eggNOG" id="ENOG502RZ4W">
    <property type="taxonomic scope" value="Eukaryota"/>
</dbReference>
<dbReference type="HOGENOM" id="CLU_070352_5_0_1"/>
<keyword evidence="5" id="KW-0812">Transmembrane</keyword>
<evidence type="ECO:0000256" key="2">
    <source>
        <dbReference type="ARBA" id="ARBA00008670"/>
    </source>
</evidence>
<dbReference type="GO" id="GO:0006955">
    <property type="term" value="P:immune response"/>
    <property type="evidence" value="ECO:0007669"/>
    <property type="project" value="InterPro"/>
</dbReference>
<dbReference type="GO" id="GO:0043123">
    <property type="term" value="P:positive regulation of canonical NF-kappaB signal transduction"/>
    <property type="evidence" value="ECO:0000318"/>
    <property type="project" value="GO_Central"/>
</dbReference>
<protein>
    <recommendedName>
        <fullName evidence="6">THD domain-containing protein</fullName>
    </recommendedName>
</protein>
<comment type="similarity">
    <text evidence="2">Belongs to the tumor necrosis factor family.</text>
</comment>
<reference evidence="7" key="2">
    <citation type="submission" date="2025-08" db="UniProtKB">
        <authorList>
            <consortium name="Ensembl"/>
        </authorList>
    </citation>
    <scope>IDENTIFICATION</scope>
</reference>
<reference evidence="7" key="3">
    <citation type="submission" date="2025-09" db="UniProtKB">
        <authorList>
            <consortium name="Ensembl"/>
        </authorList>
    </citation>
    <scope>IDENTIFICATION</scope>
</reference>
<keyword evidence="3" id="KW-0202">Cytokine</keyword>
<name>W5MR18_LEPOC</name>
<reference evidence="8" key="1">
    <citation type="submission" date="2011-12" db="EMBL/GenBank/DDBJ databases">
        <title>The Draft Genome of Lepisosteus oculatus.</title>
        <authorList>
            <consortium name="The Broad Institute Genome Assembly &amp; Analysis Group"/>
            <consortium name="Computational R&amp;D Group"/>
            <consortium name="and Sequencing Platform"/>
            <person name="Di Palma F."/>
            <person name="Alfoldi J."/>
            <person name="Johnson J."/>
            <person name="Berlin A."/>
            <person name="Gnerre S."/>
            <person name="Jaffe D."/>
            <person name="MacCallum I."/>
            <person name="Young S."/>
            <person name="Walker B.J."/>
            <person name="Lander E.S."/>
            <person name="Lindblad-Toh K."/>
        </authorList>
    </citation>
    <scope>NUCLEOTIDE SEQUENCE [LARGE SCALE GENOMIC DNA]</scope>
</reference>
<dbReference type="STRING" id="7918.ENSLOCP00000010827"/>
<dbReference type="OMA" id="PEREYGP"/>
<dbReference type="PANTHER" id="PTHR11471">
    <property type="entry name" value="TUMOR NECROSIS FACTOR FAMILY MEMBER"/>
    <property type="match status" value="1"/>
</dbReference>
<dbReference type="Gene3D" id="2.60.120.40">
    <property type="match status" value="1"/>
</dbReference>
<sequence>MTPELRKRKSRVSWKLLYILIALALLAVVIEGYLIHCLRMRSPEQDKANNEEITNAKQIHVSRLTNQLRSGKTAINNNMPCFPGCKFNTSNDGKLSWEPQNGDAYTYEMDYKDGALVIKKEGYYFIYSKIIYGERDCKTGHLETFKHTVFKITQTVSREVELMSSVRSYCKNDKEGELVNSFLGGIYYLLKGNQIFVTVTETKNILVQTSAENVFGAFLMSR</sequence>
<evidence type="ECO:0000313" key="8">
    <source>
        <dbReference type="Proteomes" id="UP000018468"/>
    </source>
</evidence>
<evidence type="ECO:0000256" key="5">
    <source>
        <dbReference type="SAM" id="Phobius"/>
    </source>
</evidence>
<keyword evidence="4 5" id="KW-0472">Membrane</keyword>
<feature type="domain" description="THD" evidence="6">
    <location>
        <begin position="60"/>
        <end position="220"/>
    </location>
</feature>
<dbReference type="GeneTree" id="ENSGT01060000248544"/>
<dbReference type="Bgee" id="ENSLOCG00000008892">
    <property type="expression patterns" value="Expressed in pharyngeal gill and 6 other cell types or tissues"/>
</dbReference>
<proteinExistence type="inferred from homology"/>
<dbReference type="GO" id="GO:0016020">
    <property type="term" value="C:membrane"/>
    <property type="evidence" value="ECO:0007669"/>
    <property type="project" value="UniProtKB-SubCell"/>
</dbReference>
<dbReference type="InterPro" id="IPR008983">
    <property type="entry name" value="Tumour_necrosis_fac-like_dom"/>
</dbReference>
<dbReference type="AlphaFoldDB" id="W5MR18"/>
<dbReference type="GO" id="GO:0007166">
    <property type="term" value="P:cell surface receptor signaling pathway"/>
    <property type="evidence" value="ECO:0000318"/>
    <property type="project" value="GO_Central"/>
</dbReference>
<dbReference type="Pfam" id="PF00229">
    <property type="entry name" value="TNF"/>
    <property type="match status" value="1"/>
</dbReference>
<dbReference type="InParanoid" id="W5MR18"/>
<evidence type="ECO:0000259" key="6">
    <source>
        <dbReference type="PROSITE" id="PS50049"/>
    </source>
</evidence>
<organism evidence="7 8">
    <name type="scientific">Lepisosteus oculatus</name>
    <name type="common">Spotted gar</name>
    <dbReference type="NCBI Taxonomy" id="7918"/>
    <lineage>
        <taxon>Eukaryota</taxon>
        <taxon>Metazoa</taxon>
        <taxon>Chordata</taxon>
        <taxon>Craniata</taxon>
        <taxon>Vertebrata</taxon>
        <taxon>Euteleostomi</taxon>
        <taxon>Actinopterygii</taxon>
        <taxon>Neopterygii</taxon>
        <taxon>Holostei</taxon>
        <taxon>Semionotiformes</taxon>
        <taxon>Lepisosteidae</taxon>
        <taxon>Lepisosteus</taxon>
    </lineage>
</organism>
<dbReference type="SUPFAM" id="SSF49842">
    <property type="entry name" value="TNF-like"/>
    <property type="match status" value="1"/>
</dbReference>
<evidence type="ECO:0000313" key="7">
    <source>
        <dbReference type="Ensembl" id="ENSLOCP00000010827.1"/>
    </source>
</evidence>
<dbReference type="GO" id="GO:0005164">
    <property type="term" value="F:tumor necrosis factor receptor binding"/>
    <property type="evidence" value="ECO:0007669"/>
    <property type="project" value="InterPro"/>
</dbReference>
<keyword evidence="5" id="KW-1133">Transmembrane helix</keyword>
<comment type="subcellular location">
    <subcellularLocation>
        <location evidence="1">Membrane</location>
    </subcellularLocation>
</comment>
<keyword evidence="8" id="KW-1185">Reference proteome</keyword>
<dbReference type="InterPro" id="IPR006052">
    <property type="entry name" value="TNF_dom"/>
</dbReference>
<evidence type="ECO:0000256" key="4">
    <source>
        <dbReference type="ARBA" id="ARBA00023136"/>
    </source>
</evidence>
<accession>W5MR18</accession>
<evidence type="ECO:0000256" key="1">
    <source>
        <dbReference type="ARBA" id="ARBA00004370"/>
    </source>
</evidence>
<dbReference type="PANTHER" id="PTHR11471:SF34">
    <property type="entry name" value="TUMOR NECROSIS FACTOR LIGAND SUPERFAMILY MEMBER 14"/>
    <property type="match status" value="1"/>
</dbReference>
<dbReference type="FunCoup" id="W5MR18">
    <property type="interactions" value="398"/>
</dbReference>
<dbReference type="Proteomes" id="UP000018468">
    <property type="component" value="Linkage group LG6"/>
</dbReference>
<dbReference type="PROSITE" id="PS50049">
    <property type="entry name" value="THD_2"/>
    <property type="match status" value="1"/>
</dbReference>
<dbReference type="GO" id="GO:0005615">
    <property type="term" value="C:extracellular space"/>
    <property type="evidence" value="ECO:0000318"/>
    <property type="project" value="GO_Central"/>
</dbReference>
<dbReference type="SMART" id="SM00207">
    <property type="entry name" value="TNF"/>
    <property type="match status" value="1"/>
</dbReference>
<evidence type="ECO:0000256" key="3">
    <source>
        <dbReference type="ARBA" id="ARBA00022514"/>
    </source>
</evidence>
<feature type="transmembrane region" description="Helical" evidence="5">
    <location>
        <begin position="12"/>
        <end position="35"/>
    </location>
</feature>
<dbReference type="EMBL" id="AHAT01007520">
    <property type="status" value="NOT_ANNOTATED_CDS"/>
    <property type="molecule type" value="Genomic_DNA"/>
</dbReference>